<keyword evidence="2" id="KW-0812">Transmembrane</keyword>
<feature type="transmembrane region" description="Helical" evidence="2">
    <location>
        <begin position="544"/>
        <end position="565"/>
    </location>
</feature>
<reference evidence="3 4" key="1">
    <citation type="journal article" date="2020" name="ISME J.">
        <title>Uncovering the hidden diversity of litter-decomposition mechanisms in mushroom-forming fungi.</title>
        <authorList>
            <person name="Floudas D."/>
            <person name="Bentzer J."/>
            <person name="Ahren D."/>
            <person name="Johansson T."/>
            <person name="Persson P."/>
            <person name="Tunlid A."/>
        </authorList>
    </citation>
    <scope>NUCLEOTIDE SEQUENCE [LARGE SCALE GENOMIC DNA]</scope>
    <source>
        <strain evidence="3 4">CBS 101986</strain>
    </source>
</reference>
<dbReference type="Proteomes" id="UP000567179">
    <property type="component" value="Unassembled WGS sequence"/>
</dbReference>
<feature type="compositionally biased region" description="Polar residues" evidence="1">
    <location>
        <begin position="483"/>
        <end position="493"/>
    </location>
</feature>
<feature type="compositionally biased region" description="Low complexity" evidence="1">
    <location>
        <begin position="792"/>
        <end position="804"/>
    </location>
</feature>
<keyword evidence="2" id="KW-0472">Membrane</keyword>
<accession>A0A8H5F9G9</accession>
<feature type="region of interest" description="Disordered" evidence="1">
    <location>
        <begin position="1137"/>
        <end position="1189"/>
    </location>
</feature>
<organism evidence="3 4">
    <name type="scientific">Psilocybe cf. subviscida</name>
    <dbReference type="NCBI Taxonomy" id="2480587"/>
    <lineage>
        <taxon>Eukaryota</taxon>
        <taxon>Fungi</taxon>
        <taxon>Dikarya</taxon>
        <taxon>Basidiomycota</taxon>
        <taxon>Agaricomycotina</taxon>
        <taxon>Agaricomycetes</taxon>
        <taxon>Agaricomycetidae</taxon>
        <taxon>Agaricales</taxon>
        <taxon>Agaricineae</taxon>
        <taxon>Strophariaceae</taxon>
        <taxon>Psilocybe</taxon>
    </lineage>
</organism>
<feature type="compositionally biased region" description="Polar residues" evidence="1">
    <location>
        <begin position="868"/>
        <end position="880"/>
    </location>
</feature>
<dbReference type="EMBL" id="JAACJJ010000003">
    <property type="protein sequence ID" value="KAF5328676.1"/>
    <property type="molecule type" value="Genomic_DNA"/>
</dbReference>
<feature type="compositionally biased region" description="Polar residues" evidence="1">
    <location>
        <begin position="353"/>
        <end position="365"/>
    </location>
</feature>
<feature type="region of interest" description="Disordered" evidence="1">
    <location>
        <begin position="350"/>
        <end position="381"/>
    </location>
</feature>
<feature type="region of interest" description="Disordered" evidence="1">
    <location>
        <begin position="860"/>
        <end position="890"/>
    </location>
</feature>
<feature type="compositionally biased region" description="Basic residues" evidence="1">
    <location>
        <begin position="494"/>
        <end position="504"/>
    </location>
</feature>
<name>A0A8H5F9G9_9AGAR</name>
<feature type="compositionally biased region" description="Polar residues" evidence="1">
    <location>
        <begin position="654"/>
        <end position="666"/>
    </location>
</feature>
<feature type="compositionally biased region" description="Basic and acidic residues" evidence="1">
    <location>
        <begin position="593"/>
        <end position="603"/>
    </location>
</feature>
<feature type="region of interest" description="Disordered" evidence="1">
    <location>
        <begin position="829"/>
        <end position="848"/>
    </location>
</feature>
<keyword evidence="4" id="KW-1185">Reference proteome</keyword>
<evidence type="ECO:0000256" key="2">
    <source>
        <dbReference type="SAM" id="Phobius"/>
    </source>
</evidence>
<feature type="compositionally biased region" description="Low complexity" evidence="1">
    <location>
        <begin position="627"/>
        <end position="644"/>
    </location>
</feature>
<feature type="transmembrane region" description="Helical" evidence="2">
    <location>
        <begin position="319"/>
        <end position="343"/>
    </location>
</feature>
<evidence type="ECO:0000256" key="1">
    <source>
        <dbReference type="SAM" id="MobiDB-lite"/>
    </source>
</evidence>
<evidence type="ECO:0008006" key="5">
    <source>
        <dbReference type="Google" id="ProtNLM"/>
    </source>
</evidence>
<dbReference type="OrthoDB" id="2576334at2759"/>
<dbReference type="AlphaFoldDB" id="A0A8H5F9G9"/>
<sequence length="1189" mass="126072">MAETFVTFTVDDTSPTISYSPFPDTFGTPNLLAGWNPYFNVSGFATEQGTVGQGTSQHITSLDGASLGFQWRGSGIQLFGNATQASYNITIDGKLVSPGTPSPQNNMLFNTTGLHEGLHNITLTAIIPPAPGSAPNTSSMVVFDQAVVISYPIMPNSTDIAFANSTLSDADIAFSGLWSIEPVTGTPRFHTSTTPGDKAFATFNGSTLLILGRTSPQAGNYTVILDGANSTVAVNQTFAAKSSFTQDGSLLFFASDLDPTVEHSVQVINDNVTEFALAVGGFRAFIPYVIPPSNPSNTTQPSKPVADLGAKPAFEKGTIAAFALAGILAFLLISGGLFFFLVYRPRRRRHQQDQYSRSGTRTSVRPTGGDSGGYSEKGYQRDNAPVINIAPMYDVKEEPDLEAESSDNDPLAQEGPSKRFSAISEGFQRWTRAAVRGSLGGAALGGLRFRHSESPPGHIPQDTTPGSDDASPAGSGRIRPMSEISSWTETSSAARRRHEKRMGKMRAIVTRSWLPSPSYSGGGSSEGNAYRNSRRESRRQSRRASYIPSAPIAELAGAAVAGAAVDSALHEFGPTSGRRRTLPVPNTSTPTRRPRESTDEAHEPPSYAASVANSHSTPSSRSANPRSADPSLIIPPSISPAPADTAHEVDTVAESATVSDMANTGHTPRASIVRPRENLAAVLAGPRPSAPPRINTAADRKDMRDVLRSLSPRTSSAATRQLPAPPSKPEPEFSSRWLPSLTQPLAMGTLAEEQSPDSATSPTRRPLLPALATGSENIVSRSEGNRHVKRLPQTPTSPVSSQSSLMPNDPAADSFLSLPQTSPFRVDFPASRNPSLRPLPSPHATPERFEAALSAAGSSNPDIYFTPSVASSGRQDSSAQAVEDVQEGSSKRPFRFTALTLPTSSVVPTISSPLAPPGADDSPPESIDSFLDFTNSREGSLHQRPQSNKPSSRSLPMPPVIVEPQSRWSNTTVPTVTTSYGGAASSYQGNMSSGESQYLGIPTGDDEFRHFSTSSTFPIPIQISIPPSPHHIMEHTPSSSGVSSQSSGLPQLQSMRVSGTTQGSGDLHVHPAMPMDHVDSPIETRTVSDSDIQFRHSFATDSDPHIGSVAPPSTSIGDEFQSRPYDPNILVSRVLGLPSPTSSMTARLPASHGRTMSASTPSLSVTRSIPASRTDLNSSNDRLNPGPSS</sequence>
<comment type="caution">
    <text evidence="3">The sequence shown here is derived from an EMBL/GenBank/DDBJ whole genome shotgun (WGS) entry which is preliminary data.</text>
</comment>
<feature type="compositionally biased region" description="Basic and acidic residues" evidence="1">
    <location>
        <begin position="698"/>
        <end position="707"/>
    </location>
</feature>
<feature type="region of interest" description="Disordered" evidence="1">
    <location>
        <begin position="571"/>
        <end position="818"/>
    </location>
</feature>
<evidence type="ECO:0000313" key="4">
    <source>
        <dbReference type="Proteomes" id="UP000567179"/>
    </source>
</evidence>
<feature type="compositionally biased region" description="Polar residues" evidence="1">
    <location>
        <begin position="611"/>
        <end position="625"/>
    </location>
</feature>
<protein>
    <recommendedName>
        <fullName evidence="5">Transmembrane protein</fullName>
    </recommendedName>
</protein>
<feature type="compositionally biased region" description="Polar residues" evidence="1">
    <location>
        <begin position="932"/>
        <end position="954"/>
    </location>
</feature>
<evidence type="ECO:0000313" key="3">
    <source>
        <dbReference type="EMBL" id="KAF5328676.1"/>
    </source>
</evidence>
<dbReference type="Gene3D" id="2.60.120.260">
    <property type="entry name" value="Galactose-binding domain-like"/>
    <property type="match status" value="2"/>
</dbReference>
<feature type="region of interest" description="Disordered" evidence="1">
    <location>
        <begin position="446"/>
        <end position="549"/>
    </location>
</feature>
<proteinExistence type="predicted"/>
<gene>
    <name evidence="3" type="ORF">D9619_011655</name>
</gene>
<dbReference type="CDD" id="cd12087">
    <property type="entry name" value="TM_EGFR-like"/>
    <property type="match status" value="1"/>
</dbReference>
<keyword evidence="2" id="KW-1133">Transmembrane helix</keyword>
<feature type="region of interest" description="Disordered" evidence="1">
    <location>
        <begin position="906"/>
        <end position="961"/>
    </location>
</feature>
<feature type="compositionally biased region" description="Polar residues" evidence="1">
    <location>
        <begin position="1154"/>
        <end position="1189"/>
    </location>
</feature>